<name>A0A0K9NRV4_ZOSMR</name>
<dbReference type="PANTHER" id="PTHR35510">
    <property type="entry name" value="DBH-LIKE MONOOXYGENASE"/>
    <property type="match status" value="1"/>
</dbReference>
<reference evidence="2" key="1">
    <citation type="journal article" date="2016" name="Nature">
        <title>The genome of the seagrass Zostera marina reveals angiosperm adaptation to the sea.</title>
        <authorList>
            <person name="Olsen J.L."/>
            <person name="Rouze P."/>
            <person name="Verhelst B."/>
            <person name="Lin Y.-C."/>
            <person name="Bayer T."/>
            <person name="Collen J."/>
            <person name="Dattolo E."/>
            <person name="De Paoli E."/>
            <person name="Dittami S."/>
            <person name="Maumus F."/>
            <person name="Michel G."/>
            <person name="Kersting A."/>
            <person name="Lauritano C."/>
            <person name="Lohaus R."/>
            <person name="Toepel M."/>
            <person name="Tonon T."/>
            <person name="Vanneste K."/>
            <person name="Amirebrahimi M."/>
            <person name="Brakel J."/>
            <person name="Bostroem C."/>
            <person name="Chovatia M."/>
            <person name="Grimwood J."/>
            <person name="Jenkins J.W."/>
            <person name="Jueterbock A."/>
            <person name="Mraz A."/>
            <person name="Stam W.T."/>
            <person name="Tice H."/>
            <person name="Bornberg-Bauer E."/>
            <person name="Green P.J."/>
            <person name="Pearson G.A."/>
            <person name="Procaccini G."/>
            <person name="Duarte C.M."/>
            <person name="Schmutz J."/>
            <person name="Reusch T.B.H."/>
            <person name="Van de Peer Y."/>
        </authorList>
    </citation>
    <scope>NUCLEOTIDE SEQUENCE [LARGE SCALE GENOMIC DNA]</scope>
    <source>
        <strain evidence="2">cv. Finnish</strain>
    </source>
</reference>
<organism evidence="1 2">
    <name type="scientific">Zostera marina</name>
    <name type="common">Eelgrass</name>
    <dbReference type="NCBI Taxonomy" id="29655"/>
    <lineage>
        <taxon>Eukaryota</taxon>
        <taxon>Viridiplantae</taxon>
        <taxon>Streptophyta</taxon>
        <taxon>Embryophyta</taxon>
        <taxon>Tracheophyta</taxon>
        <taxon>Spermatophyta</taxon>
        <taxon>Magnoliopsida</taxon>
        <taxon>Liliopsida</taxon>
        <taxon>Zosteraceae</taxon>
        <taxon>Zostera</taxon>
    </lineage>
</organism>
<comment type="caution">
    <text evidence="1">The sequence shown here is derived from an EMBL/GenBank/DDBJ whole genome shotgun (WGS) entry which is preliminary data.</text>
</comment>
<sequence length="239" mass="27601">MVHIQFFEEEFSPSASASKLKKRKEIEVASEDFTLYSNLIPKKSRRLSKDLDFATVFEEDESIPVPISIQNLPNTSINQMPTISEAETSFRQNEVRTLALYQPNLTPNFHKVTLTVDSKFLDKYKLHPDVSPSLDNQPSSSHAIVPYVPSSNSAAFAMEEVKESDISWDEQGDAMDVEEEYYDDDQATMEFENEQQPFTEYVPMAMETTQEDVFQLEQQQYKQQQFTNPAMYQSRVSWC</sequence>
<gene>
    <name evidence="1" type="ORF">ZOSMA_73G00140</name>
</gene>
<dbReference type="PANTHER" id="PTHR35510:SF1">
    <property type="entry name" value="DBH-LIKE MONOOXYGENASE"/>
    <property type="match status" value="1"/>
</dbReference>
<protein>
    <submittedName>
        <fullName evidence="1">Uncharacterized protein</fullName>
    </submittedName>
</protein>
<dbReference type="Proteomes" id="UP000036987">
    <property type="component" value="Unassembled WGS sequence"/>
</dbReference>
<accession>A0A0K9NRV4</accession>
<dbReference type="EMBL" id="LFYR01001882">
    <property type="protein sequence ID" value="KMZ58802.1"/>
    <property type="molecule type" value="Genomic_DNA"/>
</dbReference>
<evidence type="ECO:0000313" key="1">
    <source>
        <dbReference type="EMBL" id="KMZ58802.1"/>
    </source>
</evidence>
<proteinExistence type="predicted"/>
<keyword evidence="2" id="KW-1185">Reference proteome</keyword>
<evidence type="ECO:0000313" key="2">
    <source>
        <dbReference type="Proteomes" id="UP000036987"/>
    </source>
</evidence>
<dbReference type="AlphaFoldDB" id="A0A0K9NRV4"/>